<dbReference type="PROSITE" id="PS50089">
    <property type="entry name" value="ZF_RING_2"/>
    <property type="match status" value="1"/>
</dbReference>
<evidence type="ECO:0000256" key="7">
    <source>
        <dbReference type="ARBA" id="ARBA00022833"/>
    </source>
</evidence>
<gene>
    <name evidence="11" type="ORF">CIPAW_05G134100</name>
</gene>
<keyword evidence="6" id="KW-0833">Ubl conjugation pathway</keyword>
<name>A0A8T1QI50_CARIL</name>
<feature type="compositionally biased region" description="Low complexity" evidence="9">
    <location>
        <begin position="200"/>
        <end position="216"/>
    </location>
</feature>
<accession>A0A8T1QI50</accession>
<comment type="catalytic activity">
    <reaction evidence="1">
        <text>S-ubiquitinyl-[E2 ubiquitin-conjugating enzyme]-L-cysteine + [acceptor protein]-L-lysine = [E2 ubiquitin-conjugating enzyme]-L-cysteine + N(6)-ubiquitinyl-[acceptor protein]-L-lysine.</text>
        <dbReference type="EC" id="2.3.2.27"/>
    </reaction>
</comment>
<dbReference type="EMBL" id="CM031813">
    <property type="protein sequence ID" value="KAG6654278.1"/>
    <property type="molecule type" value="Genomic_DNA"/>
</dbReference>
<organism evidence="11 12">
    <name type="scientific">Carya illinoinensis</name>
    <name type="common">Pecan</name>
    <dbReference type="NCBI Taxonomy" id="32201"/>
    <lineage>
        <taxon>Eukaryota</taxon>
        <taxon>Viridiplantae</taxon>
        <taxon>Streptophyta</taxon>
        <taxon>Embryophyta</taxon>
        <taxon>Tracheophyta</taxon>
        <taxon>Spermatophyta</taxon>
        <taxon>Magnoliopsida</taxon>
        <taxon>eudicotyledons</taxon>
        <taxon>Gunneridae</taxon>
        <taxon>Pentapetalae</taxon>
        <taxon>rosids</taxon>
        <taxon>fabids</taxon>
        <taxon>Fagales</taxon>
        <taxon>Juglandaceae</taxon>
        <taxon>Carya</taxon>
    </lineage>
</organism>
<dbReference type="GO" id="GO:0061630">
    <property type="term" value="F:ubiquitin protein ligase activity"/>
    <property type="evidence" value="ECO:0007669"/>
    <property type="project" value="UniProtKB-EC"/>
</dbReference>
<evidence type="ECO:0000313" key="11">
    <source>
        <dbReference type="EMBL" id="KAG6654278.1"/>
    </source>
</evidence>
<feature type="region of interest" description="Disordered" evidence="9">
    <location>
        <begin position="36"/>
        <end position="59"/>
    </location>
</feature>
<evidence type="ECO:0000313" key="12">
    <source>
        <dbReference type="Proteomes" id="UP000811609"/>
    </source>
</evidence>
<dbReference type="AlphaFoldDB" id="A0A8T1QI50"/>
<comment type="caution">
    <text evidence="11">The sequence shown here is derived from an EMBL/GenBank/DDBJ whole genome shotgun (WGS) entry which is preliminary data.</text>
</comment>
<dbReference type="FunFam" id="3.30.40.10:FF:000127">
    <property type="entry name" value="E3 ubiquitin-protein ligase RNF181"/>
    <property type="match status" value="1"/>
</dbReference>
<sequence length="224" mass="24807">MASEPEVSDVSSIFDRLVRSRDHSLFIPLMLGFTSPVRDSQAQEPPDQESDDTPTTTRDRLILVNPFTQGMVVIEGSTSLENLLHEAGVKDGQPPASKASIEAMPNVEAGEDGGECAICLDEWEVGGVAKEMPCKHRFHGNCVERWLGMHGSCPVCRYKMPVEEEEVGKKRDEEGRESRRRIEREIWISFSFNSGRRSGDSTQSPTTDSNDSSSSPRPDHGTEV</sequence>
<dbReference type="Proteomes" id="UP000811609">
    <property type="component" value="Chromosome 5"/>
</dbReference>
<keyword evidence="3" id="KW-0808">Transferase</keyword>
<evidence type="ECO:0000259" key="10">
    <source>
        <dbReference type="PROSITE" id="PS50089"/>
    </source>
</evidence>
<keyword evidence="7" id="KW-0862">Zinc</keyword>
<dbReference type="GO" id="GO:0008270">
    <property type="term" value="F:zinc ion binding"/>
    <property type="evidence" value="ECO:0007669"/>
    <property type="project" value="UniProtKB-KW"/>
</dbReference>
<keyword evidence="5 8" id="KW-0863">Zinc-finger</keyword>
<evidence type="ECO:0000256" key="4">
    <source>
        <dbReference type="ARBA" id="ARBA00022723"/>
    </source>
</evidence>
<evidence type="ECO:0000256" key="9">
    <source>
        <dbReference type="SAM" id="MobiDB-lite"/>
    </source>
</evidence>
<evidence type="ECO:0000256" key="3">
    <source>
        <dbReference type="ARBA" id="ARBA00022679"/>
    </source>
</evidence>
<feature type="domain" description="RING-type" evidence="10">
    <location>
        <begin position="116"/>
        <end position="157"/>
    </location>
</feature>
<dbReference type="GO" id="GO:0005737">
    <property type="term" value="C:cytoplasm"/>
    <property type="evidence" value="ECO:0007669"/>
    <property type="project" value="TreeGrafter"/>
</dbReference>
<dbReference type="PANTHER" id="PTHR15710">
    <property type="entry name" value="E3 UBIQUITIN-PROTEIN LIGASE PRAJA"/>
    <property type="match status" value="1"/>
</dbReference>
<evidence type="ECO:0000256" key="8">
    <source>
        <dbReference type="PROSITE-ProRule" id="PRU00175"/>
    </source>
</evidence>
<protein>
    <recommendedName>
        <fullName evidence="2">RING-type E3 ubiquitin transferase</fullName>
        <ecNumber evidence="2">2.3.2.27</ecNumber>
    </recommendedName>
</protein>
<dbReference type="EC" id="2.3.2.27" evidence="2"/>
<evidence type="ECO:0000256" key="2">
    <source>
        <dbReference type="ARBA" id="ARBA00012483"/>
    </source>
</evidence>
<evidence type="ECO:0000256" key="6">
    <source>
        <dbReference type="ARBA" id="ARBA00022786"/>
    </source>
</evidence>
<reference evidence="11" key="1">
    <citation type="submission" date="2020-12" db="EMBL/GenBank/DDBJ databases">
        <title>WGS assembly of Carya illinoinensis cv. Pawnee.</title>
        <authorList>
            <person name="Platts A."/>
            <person name="Shu S."/>
            <person name="Wright S."/>
            <person name="Barry K."/>
            <person name="Edger P."/>
            <person name="Pires J.C."/>
            <person name="Schmutz J."/>
        </authorList>
    </citation>
    <scope>NUCLEOTIDE SEQUENCE</scope>
    <source>
        <tissue evidence="11">Leaf</tissue>
    </source>
</reference>
<evidence type="ECO:0000256" key="5">
    <source>
        <dbReference type="ARBA" id="ARBA00022771"/>
    </source>
</evidence>
<keyword evidence="12" id="KW-1185">Reference proteome</keyword>
<dbReference type="Pfam" id="PF13639">
    <property type="entry name" value="zf-RING_2"/>
    <property type="match status" value="1"/>
</dbReference>
<dbReference type="PANTHER" id="PTHR15710:SF132">
    <property type="entry name" value="E3 UBIQUITIN-PROTEIN LIGASE MPSR1"/>
    <property type="match status" value="1"/>
</dbReference>
<proteinExistence type="predicted"/>
<dbReference type="SMART" id="SM00184">
    <property type="entry name" value="RING"/>
    <property type="match status" value="1"/>
</dbReference>
<dbReference type="GO" id="GO:0016567">
    <property type="term" value="P:protein ubiquitination"/>
    <property type="evidence" value="ECO:0007669"/>
    <property type="project" value="TreeGrafter"/>
</dbReference>
<feature type="region of interest" description="Disordered" evidence="9">
    <location>
        <begin position="193"/>
        <end position="224"/>
    </location>
</feature>
<evidence type="ECO:0000256" key="1">
    <source>
        <dbReference type="ARBA" id="ARBA00000900"/>
    </source>
</evidence>
<dbReference type="InterPro" id="IPR001841">
    <property type="entry name" value="Znf_RING"/>
</dbReference>
<keyword evidence="4" id="KW-0479">Metal-binding</keyword>